<name>A0A4Y8ZQP6_9SPHN</name>
<protein>
    <recommendedName>
        <fullName evidence="1">ImpA N-terminal domain-containing protein</fullName>
    </recommendedName>
</protein>
<sequence>MELSRQGCKLDQSHGDSGGACVLFDEESRLAIVAPLVGAEDSGEVGLDGREDEGATGELLREIRSQRKALIRQELSAAMGEAGGPDDGWDWETLAQNARDYLAGHSKDLEPMAVLIEASVRLEGPSGVAGAMATLADLVEAFWERGLYPAEDEDGVSSRFQPLSGLSGGSGDKDGALIQPLRRMTLVASGADQLRYVDKIRADSAMEISPKATPEQKAAKLEEAEASRRAIEAIAQRLPRRAVAEAADRLGAAETAWRRAIGFISERTKPQFPAASRLSDELQAIRVWLEAMLARMAPDEPEAVAAAVVAESSQPVPGAAAQPVFVPGKITRREDALHAVSAAAEYFLTHEPQSPLGGTLREVDRRARLSLHDFLAELIPDESNRESFYWRSGIKPPSSKSEA</sequence>
<dbReference type="Proteomes" id="UP000298213">
    <property type="component" value="Unassembled WGS sequence"/>
</dbReference>
<dbReference type="EMBL" id="SPDV01000028">
    <property type="protein sequence ID" value="TFI57602.1"/>
    <property type="molecule type" value="Genomic_DNA"/>
</dbReference>
<keyword evidence="3" id="KW-1185">Reference proteome</keyword>
<dbReference type="AlphaFoldDB" id="A0A4Y8ZQP6"/>
<reference evidence="2 3" key="1">
    <citation type="submission" date="2019-03" db="EMBL/GenBank/DDBJ databases">
        <title>Genome sequence of Sphingomonas sp. 17J27-24.</title>
        <authorList>
            <person name="Kim M."/>
            <person name="Maeng S."/>
            <person name="Sathiyaraj S."/>
        </authorList>
    </citation>
    <scope>NUCLEOTIDE SEQUENCE [LARGE SCALE GENOMIC DNA]</scope>
    <source>
        <strain evidence="2 3">17J27-24</strain>
    </source>
</reference>
<gene>
    <name evidence="2" type="ORF">E2493_13835</name>
</gene>
<evidence type="ECO:0000313" key="3">
    <source>
        <dbReference type="Proteomes" id="UP000298213"/>
    </source>
</evidence>
<dbReference type="InterPro" id="IPR010657">
    <property type="entry name" value="ImpA_N"/>
</dbReference>
<accession>A0A4Y8ZQP6</accession>
<dbReference type="InterPro" id="IPR017740">
    <property type="entry name" value="TssA-like"/>
</dbReference>
<proteinExistence type="predicted"/>
<dbReference type="Pfam" id="PF06812">
    <property type="entry name" value="ImpA_N"/>
    <property type="match status" value="1"/>
</dbReference>
<feature type="domain" description="ImpA N-terminal" evidence="1">
    <location>
        <begin position="60"/>
        <end position="167"/>
    </location>
</feature>
<organism evidence="2 3">
    <name type="scientific">Sphingomonas parva</name>
    <dbReference type="NCBI Taxonomy" id="2555898"/>
    <lineage>
        <taxon>Bacteria</taxon>
        <taxon>Pseudomonadati</taxon>
        <taxon>Pseudomonadota</taxon>
        <taxon>Alphaproteobacteria</taxon>
        <taxon>Sphingomonadales</taxon>
        <taxon>Sphingomonadaceae</taxon>
        <taxon>Sphingomonas</taxon>
    </lineage>
</organism>
<comment type="caution">
    <text evidence="2">The sequence shown here is derived from an EMBL/GenBank/DDBJ whole genome shotgun (WGS) entry which is preliminary data.</text>
</comment>
<dbReference type="PANTHER" id="PTHR37951">
    <property type="entry name" value="CYTOPLASMIC PROTEIN-RELATED"/>
    <property type="match status" value="1"/>
</dbReference>
<dbReference type="OrthoDB" id="9771118at2"/>
<evidence type="ECO:0000313" key="2">
    <source>
        <dbReference type="EMBL" id="TFI57602.1"/>
    </source>
</evidence>
<dbReference type="PANTHER" id="PTHR37951:SF1">
    <property type="entry name" value="TYPE VI SECRETION SYSTEM COMPONENT TSSA1"/>
    <property type="match status" value="1"/>
</dbReference>
<evidence type="ECO:0000259" key="1">
    <source>
        <dbReference type="Pfam" id="PF06812"/>
    </source>
</evidence>